<keyword evidence="3" id="KW-0812">Transmembrane</keyword>
<name>A0ABQ5VFT0_9RHOB</name>
<keyword evidence="6" id="KW-1185">Reference proteome</keyword>
<reference evidence="5" key="1">
    <citation type="journal article" date="2014" name="Int. J. Syst. Evol. Microbiol.">
        <title>Complete genome of a new Firmicutes species belonging to the dominant human colonic microbiota ('Ruminococcus bicirculans') reveals two chromosomes and a selective capacity to utilize plant glucans.</title>
        <authorList>
            <consortium name="NISC Comparative Sequencing Program"/>
            <person name="Wegmann U."/>
            <person name="Louis P."/>
            <person name="Goesmann A."/>
            <person name="Henrissat B."/>
            <person name="Duncan S.H."/>
            <person name="Flint H.J."/>
        </authorList>
    </citation>
    <scope>NUCLEOTIDE SEQUENCE</scope>
    <source>
        <strain evidence="5">NBRC 109915</strain>
    </source>
</reference>
<feature type="transmembrane region" description="Helical" evidence="3">
    <location>
        <begin position="17"/>
        <end position="34"/>
    </location>
</feature>
<protein>
    <recommendedName>
        <fullName evidence="4">OmpR/PhoB-type domain-containing protein</fullName>
    </recommendedName>
</protein>
<dbReference type="InterPro" id="IPR036388">
    <property type="entry name" value="WH-like_DNA-bd_sf"/>
</dbReference>
<dbReference type="InterPro" id="IPR001867">
    <property type="entry name" value="OmpR/PhoB-type_DNA-bd"/>
</dbReference>
<proteinExistence type="predicted"/>
<evidence type="ECO:0000256" key="3">
    <source>
        <dbReference type="SAM" id="Phobius"/>
    </source>
</evidence>
<organism evidence="5 6">
    <name type="scientific">Sulfitobacter pacificus</name>
    <dbReference type="NCBI Taxonomy" id="1499314"/>
    <lineage>
        <taxon>Bacteria</taxon>
        <taxon>Pseudomonadati</taxon>
        <taxon>Pseudomonadota</taxon>
        <taxon>Alphaproteobacteria</taxon>
        <taxon>Rhodobacterales</taxon>
        <taxon>Roseobacteraceae</taxon>
        <taxon>Sulfitobacter</taxon>
    </lineage>
</organism>
<comment type="caution">
    <text evidence="5">The sequence shown here is derived from an EMBL/GenBank/DDBJ whole genome shotgun (WGS) entry which is preliminary data.</text>
</comment>
<keyword evidence="1 2" id="KW-0238">DNA-binding</keyword>
<dbReference type="EMBL" id="BSNL01000001">
    <property type="protein sequence ID" value="GLQ25776.1"/>
    <property type="molecule type" value="Genomic_DNA"/>
</dbReference>
<keyword evidence="3" id="KW-1133">Transmembrane helix</keyword>
<dbReference type="SMART" id="SM00862">
    <property type="entry name" value="Trans_reg_C"/>
    <property type="match status" value="1"/>
</dbReference>
<evidence type="ECO:0000256" key="2">
    <source>
        <dbReference type="PROSITE-ProRule" id="PRU01091"/>
    </source>
</evidence>
<dbReference type="InterPro" id="IPR016032">
    <property type="entry name" value="Sig_transdc_resp-reg_C-effctor"/>
</dbReference>
<keyword evidence="3" id="KW-0472">Membrane</keyword>
<reference evidence="5" key="2">
    <citation type="submission" date="2023-01" db="EMBL/GenBank/DDBJ databases">
        <title>Draft genome sequence of Sulfitobacter pacificus strain NBRC 109915.</title>
        <authorList>
            <person name="Sun Q."/>
            <person name="Mori K."/>
        </authorList>
    </citation>
    <scope>NUCLEOTIDE SEQUENCE</scope>
    <source>
        <strain evidence="5">NBRC 109915</strain>
    </source>
</reference>
<evidence type="ECO:0000313" key="5">
    <source>
        <dbReference type="EMBL" id="GLQ25776.1"/>
    </source>
</evidence>
<evidence type="ECO:0000256" key="1">
    <source>
        <dbReference type="ARBA" id="ARBA00023125"/>
    </source>
</evidence>
<dbReference type="Gene3D" id="1.10.10.10">
    <property type="entry name" value="Winged helix-like DNA-binding domain superfamily/Winged helix DNA-binding domain"/>
    <property type="match status" value="1"/>
</dbReference>
<evidence type="ECO:0000313" key="6">
    <source>
        <dbReference type="Proteomes" id="UP001161388"/>
    </source>
</evidence>
<gene>
    <name evidence="5" type="ORF">GCM10007927_05790</name>
</gene>
<feature type="DNA-binding region" description="OmpR/PhoB-type" evidence="2">
    <location>
        <begin position="199"/>
        <end position="298"/>
    </location>
</feature>
<sequence length="298" mass="33121">MLRARQLDAKESAVTKYLPVITLPLFVLLILFHTPGHHKDADKILSDLLISWHLLAPGDILFRLHAEPLIEGVVLWDADQQRVFPIVDQMAHISQQPFLADMKRLENLRDEAAPVAIEAKSKTGETYYWCKPNACVAVNGPALAEAMGLKPTEHSKIFQPASFGVIHLIAGLLAATSLVFAIQSIRQESPASPALPEDIEAFDFGPVRVSPARMSATIGTHVSDLTMRDLKLLRLLQQNRGAVLSKDELYNAGWGRDFMPNSRALEQHMLTLRRKLDPSRSNGQIIETVHGQGYRFNG</sequence>
<dbReference type="SUPFAM" id="SSF46894">
    <property type="entry name" value="C-terminal effector domain of the bipartite response regulators"/>
    <property type="match status" value="1"/>
</dbReference>
<dbReference type="PROSITE" id="PS51755">
    <property type="entry name" value="OMPR_PHOB"/>
    <property type="match status" value="1"/>
</dbReference>
<dbReference type="CDD" id="cd00383">
    <property type="entry name" value="trans_reg_C"/>
    <property type="match status" value="1"/>
</dbReference>
<dbReference type="Proteomes" id="UP001161388">
    <property type="component" value="Unassembled WGS sequence"/>
</dbReference>
<accession>A0ABQ5VFT0</accession>
<dbReference type="Pfam" id="PF00486">
    <property type="entry name" value="Trans_reg_C"/>
    <property type="match status" value="1"/>
</dbReference>
<feature type="domain" description="OmpR/PhoB-type" evidence="4">
    <location>
        <begin position="199"/>
        <end position="298"/>
    </location>
</feature>
<evidence type="ECO:0000259" key="4">
    <source>
        <dbReference type="PROSITE" id="PS51755"/>
    </source>
</evidence>
<feature type="transmembrane region" description="Helical" evidence="3">
    <location>
        <begin position="157"/>
        <end position="182"/>
    </location>
</feature>